<dbReference type="SMART" id="SM00587">
    <property type="entry name" value="CHK"/>
    <property type="match status" value="1"/>
</dbReference>
<dbReference type="Gene3D" id="3.90.1200.10">
    <property type="match status" value="1"/>
</dbReference>
<dbReference type="InterPro" id="IPR004119">
    <property type="entry name" value="EcKL"/>
</dbReference>
<dbReference type="AlphaFoldDB" id="A0A8S0ZW17"/>
<dbReference type="Proteomes" id="UP000494106">
    <property type="component" value="Unassembled WGS sequence"/>
</dbReference>
<reference evidence="2 3" key="1">
    <citation type="submission" date="2020-04" db="EMBL/GenBank/DDBJ databases">
        <authorList>
            <person name="Wallbank WR R."/>
            <person name="Pardo Diaz C."/>
            <person name="Kozak K."/>
            <person name="Martin S."/>
            <person name="Jiggins C."/>
            <person name="Moest M."/>
            <person name="Warren A I."/>
            <person name="Byers J.R.P. K."/>
            <person name="Montejo-Kovacevich G."/>
            <person name="Yen C E."/>
        </authorList>
    </citation>
    <scope>NUCLEOTIDE SEQUENCE [LARGE SCALE GENOMIC DNA]</scope>
</reference>
<protein>
    <recommendedName>
        <fullName evidence="1">CHK kinase-like domain-containing protein</fullName>
    </recommendedName>
</protein>
<keyword evidence="3" id="KW-1185">Reference proteome</keyword>
<dbReference type="Pfam" id="PF02958">
    <property type="entry name" value="EcKL"/>
    <property type="match status" value="1"/>
</dbReference>
<gene>
    <name evidence="2" type="ORF">APLA_LOCUS7136</name>
</gene>
<sequence>MSNNQVYPRKEIPGASTRVAALLLPVTFSDCECFKLTHKFDVIWLDLYNQEIMPEDYSTLSHVSPLVTNERLSKALTDWFKEEYTFTHWAYVGDMNKGDSFVSEVIRIQIYGVNTKGHTNFVQVILKSIPKNVFRRSICRSHDFFRNEINFYKNILPELIAFQSKKKLKNPFDRYVKLFFAYADGNNDVVCLEDGSVYNFGNAIRQEGIDLEHCKMTFRAFAEFHALSFAMKDQEPKNFKELQKTITEVYYDEPHKNWYINFWNRISEVAINAVEKEYPNSIYLEKIKKFAVPERYEDMINAATKTSENGVICHGDSWGANFLYRYEDGHPIDAKMVDFQMLRFGTPVLDLSVMIYTCTDQELRDKNYDELLHFYHDTLSSQIEDLGSDPQKIYPWPVFMEEIKKYSYFGLGYSFDTTPFTVLAPEDAVDLELEGEEGKDIVDVWKVPDFKTKEGRLREANNVKHCVGRGYI</sequence>
<comment type="caution">
    <text evidence="2">The sequence shown here is derived from an EMBL/GenBank/DDBJ whole genome shotgun (WGS) entry which is preliminary data.</text>
</comment>
<evidence type="ECO:0000313" key="2">
    <source>
        <dbReference type="EMBL" id="CAB3237794.1"/>
    </source>
</evidence>
<dbReference type="PANTHER" id="PTHR11012">
    <property type="entry name" value="PROTEIN KINASE-LIKE DOMAIN-CONTAINING"/>
    <property type="match status" value="1"/>
</dbReference>
<dbReference type="EMBL" id="CADEBC010000495">
    <property type="protein sequence ID" value="CAB3237794.1"/>
    <property type="molecule type" value="Genomic_DNA"/>
</dbReference>
<dbReference type="SUPFAM" id="SSF56112">
    <property type="entry name" value="Protein kinase-like (PK-like)"/>
    <property type="match status" value="1"/>
</dbReference>
<feature type="domain" description="CHK kinase-like" evidence="1">
    <location>
        <begin position="190"/>
        <end position="385"/>
    </location>
</feature>
<evidence type="ECO:0000259" key="1">
    <source>
        <dbReference type="SMART" id="SM00587"/>
    </source>
</evidence>
<organism evidence="2 3">
    <name type="scientific">Arctia plantaginis</name>
    <name type="common">Wood tiger moth</name>
    <name type="synonym">Phalaena plantaginis</name>
    <dbReference type="NCBI Taxonomy" id="874455"/>
    <lineage>
        <taxon>Eukaryota</taxon>
        <taxon>Metazoa</taxon>
        <taxon>Ecdysozoa</taxon>
        <taxon>Arthropoda</taxon>
        <taxon>Hexapoda</taxon>
        <taxon>Insecta</taxon>
        <taxon>Pterygota</taxon>
        <taxon>Neoptera</taxon>
        <taxon>Endopterygota</taxon>
        <taxon>Lepidoptera</taxon>
        <taxon>Glossata</taxon>
        <taxon>Ditrysia</taxon>
        <taxon>Noctuoidea</taxon>
        <taxon>Erebidae</taxon>
        <taxon>Arctiinae</taxon>
        <taxon>Arctia</taxon>
    </lineage>
</organism>
<dbReference type="PANTHER" id="PTHR11012:SF57">
    <property type="entry name" value="LD10016P"/>
    <property type="match status" value="1"/>
</dbReference>
<dbReference type="OrthoDB" id="5396515at2759"/>
<proteinExistence type="predicted"/>
<accession>A0A8S0ZW17</accession>
<dbReference type="InterPro" id="IPR015897">
    <property type="entry name" value="CHK_kinase-like"/>
</dbReference>
<evidence type="ECO:0000313" key="3">
    <source>
        <dbReference type="Proteomes" id="UP000494106"/>
    </source>
</evidence>
<name>A0A8S0ZW17_ARCPL</name>
<dbReference type="InterPro" id="IPR011009">
    <property type="entry name" value="Kinase-like_dom_sf"/>
</dbReference>